<feature type="region of interest" description="Disordered" evidence="2">
    <location>
        <begin position="301"/>
        <end position="330"/>
    </location>
</feature>
<name>A0ABW0GM59_9MICO</name>
<evidence type="ECO:0000256" key="1">
    <source>
        <dbReference type="ARBA" id="ARBA00022729"/>
    </source>
</evidence>
<reference evidence="6" key="1">
    <citation type="journal article" date="2019" name="Int. J. Syst. Evol. Microbiol.">
        <title>The Global Catalogue of Microorganisms (GCM) 10K type strain sequencing project: providing services to taxonomists for standard genome sequencing and annotation.</title>
        <authorList>
            <consortium name="The Broad Institute Genomics Platform"/>
            <consortium name="The Broad Institute Genome Sequencing Center for Infectious Disease"/>
            <person name="Wu L."/>
            <person name="Ma J."/>
        </authorList>
    </citation>
    <scope>NUCLEOTIDE SEQUENCE [LARGE SCALE GENOMIC DNA]</scope>
    <source>
        <strain evidence="6">CCUG 43114</strain>
    </source>
</reference>
<evidence type="ECO:0000256" key="2">
    <source>
        <dbReference type="SAM" id="MobiDB-lite"/>
    </source>
</evidence>
<dbReference type="PROSITE" id="PS51257">
    <property type="entry name" value="PROKAR_LIPOPROTEIN"/>
    <property type="match status" value="1"/>
</dbReference>
<accession>A0ABW0GM59</accession>
<dbReference type="RefSeq" id="WP_340270896.1">
    <property type="nucleotide sequence ID" value="NZ_JBBEOG010000008.1"/>
</dbReference>
<dbReference type="Proteomes" id="UP001596122">
    <property type="component" value="Unassembled WGS sequence"/>
</dbReference>
<evidence type="ECO:0000259" key="4">
    <source>
        <dbReference type="Pfam" id="PF12849"/>
    </source>
</evidence>
<dbReference type="SUPFAM" id="SSF53850">
    <property type="entry name" value="Periplasmic binding protein-like II"/>
    <property type="match status" value="1"/>
</dbReference>
<proteinExistence type="predicted"/>
<dbReference type="PANTHER" id="PTHR30570">
    <property type="entry name" value="PERIPLASMIC PHOSPHATE BINDING COMPONENT OF PHOSPHATE ABC TRANSPORTER"/>
    <property type="match status" value="1"/>
</dbReference>
<dbReference type="PANTHER" id="PTHR30570:SF1">
    <property type="entry name" value="PHOSPHATE-BINDING PROTEIN PSTS"/>
    <property type="match status" value="1"/>
</dbReference>
<dbReference type="InterPro" id="IPR024370">
    <property type="entry name" value="PBP_domain"/>
</dbReference>
<dbReference type="InterPro" id="IPR050811">
    <property type="entry name" value="Phosphate_ABC_transporter"/>
</dbReference>
<evidence type="ECO:0000256" key="3">
    <source>
        <dbReference type="SAM" id="SignalP"/>
    </source>
</evidence>
<keyword evidence="1 3" id="KW-0732">Signal</keyword>
<evidence type="ECO:0000313" key="6">
    <source>
        <dbReference type="Proteomes" id="UP001596122"/>
    </source>
</evidence>
<dbReference type="Gene3D" id="3.40.190.10">
    <property type="entry name" value="Periplasmic binding protein-like II"/>
    <property type="match status" value="2"/>
</dbReference>
<feature type="signal peptide" evidence="3">
    <location>
        <begin position="1"/>
        <end position="30"/>
    </location>
</feature>
<dbReference type="EMBL" id="JBHSLD010000007">
    <property type="protein sequence ID" value="MFC5381008.1"/>
    <property type="molecule type" value="Genomic_DNA"/>
</dbReference>
<sequence>MPARRRDRRAVTVRVTALVVSAALALAACADDLPATQGLTGDVAVAGSSSLTPLVRAGVAEYTTEVEPGVQVRLATTGTGAGVARLCAGEVDVAMTSRPLTGEERAACEAAGVTPERLVLANDAVVVVVPSRNEAVRCLTSAELRRLWSADGGGTGQPARTWQDVRDDLPATTLVPFAPGPASGTGDVFVEAVLEGAPQREDAARSEDDAVIVDGVAASPGGVGYVPLAYAAGSDDVRAVALDTGAGCVAPDAGAVADGTYPLARELAVVVDGSTWREERVVRGLVEHLVRRADDLARQVGDVPRSPAQRTAALAPLQGRDATGPAPSPP</sequence>
<protein>
    <submittedName>
        <fullName evidence="5">PstS family phosphate ABC transporter substrate-binding protein</fullName>
    </submittedName>
</protein>
<evidence type="ECO:0000313" key="5">
    <source>
        <dbReference type="EMBL" id="MFC5381008.1"/>
    </source>
</evidence>
<gene>
    <name evidence="5" type="ORF">ACFPJ6_09410</name>
</gene>
<feature type="domain" description="PBP" evidence="4">
    <location>
        <begin position="38"/>
        <end position="274"/>
    </location>
</feature>
<dbReference type="Pfam" id="PF12849">
    <property type="entry name" value="PBP_like_2"/>
    <property type="match status" value="1"/>
</dbReference>
<organism evidence="5 6">
    <name type="scientific">Aquipuribacter nitratireducens</name>
    <dbReference type="NCBI Taxonomy" id="650104"/>
    <lineage>
        <taxon>Bacteria</taxon>
        <taxon>Bacillati</taxon>
        <taxon>Actinomycetota</taxon>
        <taxon>Actinomycetes</taxon>
        <taxon>Micrococcales</taxon>
        <taxon>Intrasporangiaceae</taxon>
        <taxon>Aquipuribacter</taxon>
    </lineage>
</organism>
<comment type="caution">
    <text evidence="5">The sequence shown here is derived from an EMBL/GenBank/DDBJ whole genome shotgun (WGS) entry which is preliminary data.</text>
</comment>
<keyword evidence="6" id="KW-1185">Reference proteome</keyword>
<feature type="chain" id="PRO_5045535264" evidence="3">
    <location>
        <begin position="31"/>
        <end position="330"/>
    </location>
</feature>